<reference evidence="2 3" key="1">
    <citation type="submission" date="2018-12" db="EMBL/GenBank/DDBJ databases">
        <title>Bacillus ochoae sp. nov., Paenibacillus whitsoniae sp. nov., Paenibacillus spiritus sp. nov. Isolated from the Mars Exploration Rover during spacecraft assembly.</title>
        <authorList>
            <person name="Seuylemezian A."/>
            <person name="Vaishampayan P."/>
        </authorList>
    </citation>
    <scope>NUCLEOTIDE SEQUENCE [LARGE SCALE GENOMIC DNA]</scope>
    <source>
        <strain evidence="2 3">MER 54</strain>
    </source>
</reference>
<keyword evidence="3" id="KW-1185">Reference proteome</keyword>
<keyword evidence="1" id="KW-0812">Transmembrane</keyword>
<protein>
    <submittedName>
        <fullName evidence="2">Uncharacterized protein</fullName>
    </submittedName>
</protein>
<comment type="caution">
    <text evidence="2">The sequence shown here is derived from an EMBL/GenBank/DDBJ whole genome shotgun (WGS) entry which is preliminary data.</text>
</comment>
<dbReference type="AlphaFoldDB" id="A0A3S0BXG6"/>
<organism evidence="2 3">
    <name type="scientific">Paenibacillus whitsoniae</name>
    <dbReference type="NCBI Taxonomy" id="2496558"/>
    <lineage>
        <taxon>Bacteria</taxon>
        <taxon>Bacillati</taxon>
        <taxon>Bacillota</taxon>
        <taxon>Bacilli</taxon>
        <taxon>Bacillales</taxon>
        <taxon>Paenibacillaceae</taxon>
        <taxon>Paenibacillus</taxon>
    </lineage>
</organism>
<proteinExistence type="predicted"/>
<accession>A0A3S0BXG6</accession>
<name>A0A3S0BXG6_9BACL</name>
<evidence type="ECO:0000313" key="2">
    <source>
        <dbReference type="EMBL" id="RTE10483.1"/>
    </source>
</evidence>
<dbReference type="EMBL" id="RXHU01000018">
    <property type="protein sequence ID" value="RTE10483.1"/>
    <property type="molecule type" value="Genomic_DNA"/>
</dbReference>
<feature type="transmembrane region" description="Helical" evidence="1">
    <location>
        <begin position="26"/>
        <end position="45"/>
    </location>
</feature>
<evidence type="ECO:0000256" key="1">
    <source>
        <dbReference type="SAM" id="Phobius"/>
    </source>
</evidence>
<sequence length="76" mass="8655">MSQDADEKSKTYERMFVQFSAKVEKVIIRTAIACLALLILVQALLQNTYIRRHVTRVDPLEGQPYLPAPAPSRKEP</sequence>
<gene>
    <name evidence="2" type="ORF">EJQ19_07405</name>
</gene>
<keyword evidence="1" id="KW-1133">Transmembrane helix</keyword>
<evidence type="ECO:0000313" key="3">
    <source>
        <dbReference type="Proteomes" id="UP000276128"/>
    </source>
</evidence>
<dbReference type="Proteomes" id="UP000276128">
    <property type="component" value="Unassembled WGS sequence"/>
</dbReference>
<dbReference type="RefSeq" id="WP_126140565.1">
    <property type="nucleotide sequence ID" value="NZ_RXHU01000018.1"/>
</dbReference>
<dbReference type="OrthoDB" id="2646188at2"/>
<keyword evidence="1" id="KW-0472">Membrane</keyword>